<dbReference type="Proteomes" id="UP000198589">
    <property type="component" value="Unassembled WGS sequence"/>
</dbReference>
<dbReference type="InterPro" id="IPR023485">
    <property type="entry name" value="Ptyr_pPase"/>
</dbReference>
<feature type="domain" description="Phosphotyrosine protein phosphatase I" evidence="5">
    <location>
        <begin position="7"/>
        <end position="190"/>
    </location>
</feature>
<reference evidence="7" key="1">
    <citation type="submission" date="2016-10" db="EMBL/GenBank/DDBJ databases">
        <authorList>
            <person name="Varghese N."/>
            <person name="Submissions S."/>
        </authorList>
    </citation>
    <scope>NUCLEOTIDE SEQUENCE [LARGE SCALE GENOMIC DNA]</scope>
    <source>
        <strain evidence="7">DSM 46838</strain>
    </source>
</reference>
<dbReference type="SUPFAM" id="SSF52788">
    <property type="entry name" value="Phosphotyrosine protein phosphatases I"/>
    <property type="match status" value="1"/>
</dbReference>
<sequence>MVAPDPFSVLVVCTGNVCRSPMAERVGRAHVAPLLPDPAVLRLESAGTRAVVGAGMDLASARVLQSLGGDPGGFVARQLTDQIAGSADLALTMTRDHRRDVLARAPRALSRTFTLVEAACLLDLLGPDVEFLDAGPADRARALVKHMAKARALRPSSATDDVADPIGQPDEVHATVGETIAAAIRPVLGRFAELVSSPAGAPAADWRA</sequence>
<evidence type="ECO:0000259" key="5">
    <source>
        <dbReference type="SMART" id="SM00226"/>
    </source>
</evidence>
<dbReference type="SMART" id="SM00226">
    <property type="entry name" value="LMWPc"/>
    <property type="match status" value="1"/>
</dbReference>
<keyword evidence="3" id="KW-0904">Protein phosphatase</keyword>
<name>A0A1I1YEX0_9ACTN</name>
<dbReference type="InterPro" id="IPR050438">
    <property type="entry name" value="LMW_PTPase"/>
</dbReference>
<dbReference type="STRING" id="1798228.SAMN05216574_102347"/>
<keyword evidence="7" id="KW-1185">Reference proteome</keyword>
<evidence type="ECO:0000313" key="7">
    <source>
        <dbReference type="Proteomes" id="UP000198589"/>
    </source>
</evidence>
<dbReference type="Gene3D" id="3.40.50.2300">
    <property type="match status" value="1"/>
</dbReference>
<organism evidence="6 7">
    <name type="scientific">Blastococcus tunisiensis</name>
    <dbReference type="NCBI Taxonomy" id="1798228"/>
    <lineage>
        <taxon>Bacteria</taxon>
        <taxon>Bacillati</taxon>
        <taxon>Actinomycetota</taxon>
        <taxon>Actinomycetes</taxon>
        <taxon>Geodermatophilales</taxon>
        <taxon>Geodermatophilaceae</taxon>
        <taxon>Blastococcus</taxon>
    </lineage>
</organism>
<dbReference type="PRINTS" id="PR00719">
    <property type="entry name" value="LMWPTPASE"/>
</dbReference>
<dbReference type="PANTHER" id="PTHR11717:SF31">
    <property type="entry name" value="LOW MOLECULAR WEIGHT PROTEIN-TYROSINE-PHOSPHATASE ETP-RELATED"/>
    <property type="match status" value="1"/>
</dbReference>
<feature type="active site" description="Nucleophile" evidence="4">
    <location>
        <position position="13"/>
    </location>
</feature>
<dbReference type="EMBL" id="FOND01000002">
    <property type="protein sequence ID" value="SFE18124.1"/>
    <property type="molecule type" value="Genomic_DNA"/>
</dbReference>
<accession>A0A1I1YEX0</accession>
<evidence type="ECO:0000256" key="4">
    <source>
        <dbReference type="PIRSR" id="PIRSR617867-1"/>
    </source>
</evidence>
<evidence type="ECO:0000313" key="6">
    <source>
        <dbReference type="EMBL" id="SFE18124.1"/>
    </source>
</evidence>
<evidence type="ECO:0000256" key="3">
    <source>
        <dbReference type="ARBA" id="ARBA00022912"/>
    </source>
</evidence>
<dbReference type="RefSeq" id="WP_092195490.1">
    <property type="nucleotide sequence ID" value="NZ_FOND01000002.1"/>
</dbReference>
<protein>
    <submittedName>
        <fullName evidence="6">Protein-tyrosine phosphatase</fullName>
    </submittedName>
</protein>
<dbReference type="InterPro" id="IPR017867">
    <property type="entry name" value="Tyr_phospatase_low_mol_wt"/>
</dbReference>
<dbReference type="Pfam" id="PF01451">
    <property type="entry name" value="LMWPc"/>
    <property type="match status" value="1"/>
</dbReference>
<dbReference type="GO" id="GO:0004725">
    <property type="term" value="F:protein tyrosine phosphatase activity"/>
    <property type="evidence" value="ECO:0007669"/>
    <property type="project" value="InterPro"/>
</dbReference>
<comment type="similarity">
    <text evidence="1">Belongs to the low molecular weight phosphotyrosine protein phosphatase family.</text>
</comment>
<feature type="active site" evidence="4">
    <location>
        <position position="19"/>
    </location>
</feature>
<keyword evidence="2" id="KW-0378">Hydrolase</keyword>
<evidence type="ECO:0000256" key="2">
    <source>
        <dbReference type="ARBA" id="ARBA00022801"/>
    </source>
</evidence>
<dbReference type="InterPro" id="IPR036196">
    <property type="entry name" value="Ptyr_pPase_sf"/>
</dbReference>
<proteinExistence type="inferred from homology"/>
<dbReference type="AlphaFoldDB" id="A0A1I1YEX0"/>
<gene>
    <name evidence="6" type="ORF">SAMN05216574_102347</name>
</gene>
<dbReference type="OrthoDB" id="9784339at2"/>
<evidence type="ECO:0000256" key="1">
    <source>
        <dbReference type="ARBA" id="ARBA00011063"/>
    </source>
</evidence>
<dbReference type="PANTHER" id="PTHR11717">
    <property type="entry name" value="LOW MOLECULAR WEIGHT PROTEIN TYROSINE PHOSPHATASE"/>
    <property type="match status" value="1"/>
</dbReference>